<evidence type="ECO:0000313" key="8">
    <source>
        <dbReference type="Proteomes" id="UP000801492"/>
    </source>
</evidence>
<dbReference type="SMART" id="SM00355">
    <property type="entry name" value="ZnF_C2H2"/>
    <property type="match status" value="4"/>
</dbReference>
<dbReference type="GO" id="GO:0008270">
    <property type="term" value="F:zinc ion binding"/>
    <property type="evidence" value="ECO:0007669"/>
    <property type="project" value="UniProtKB-KW"/>
</dbReference>
<sequence length="206" mass="24203">MQALLQQEIEDTGENIFMTFEQIFDYWELAEKANVSHICFQCGKVYKFARSLRRHLTYECQKEPQQVCPVCNKRTHLKKLHTVIDLPVQIELTEADTKDTWLGWTSPPDAIAQDGVSHKKRKSTSSSNRIRGNFGCVQCGRSYNRKDSLQRHLTYECGKDPQFQCPFCPQKCKRRAHQMRHIRRQHKDKIGLLEENNPDLLIRKQI</sequence>
<organism evidence="7 8">
    <name type="scientific">Ignelater luminosus</name>
    <name type="common">Cucubano</name>
    <name type="synonym">Pyrophorus luminosus</name>
    <dbReference type="NCBI Taxonomy" id="2038154"/>
    <lineage>
        <taxon>Eukaryota</taxon>
        <taxon>Metazoa</taxon>
        <taxon>Ecdysozoa</taxon>
        <taxon>Arthropoda</taxon>
        <taxon>Hexapoda</taxon>
        <taxon>Insecta</taxon>
        <taxon>Pterygota</taxon>
        <taxon>Neoptera</taxon>
        <taxon>Endopterygota</taxon>
        <taxon>Coleoptera</taxon>
        <taxon>Polyphaga</taxon>
        <taxon>Elateriformia</taxon>
        <taxon>Elateroidea</taxon>
        <taxon>Elateridae</taxon>
        <taxon>Agrypninae</taxon>
        <taxon>Pyrophorini</taxon>
        <taxon>Ignelater</taxon>
    </lineage>
</organism>
<name>A0A8K0GMZ8_IGNLU</name>
<keyword evidence="1" id="KW-0479">Metal-binding</keyword>
<evidence type="ECO:0000259" key="6">
    <source>
        <dbReference type="PROSITE" id="PS50157"/>
    </source>
</evidence>
<evidence type="ECO:0000313" key="7">
    <source>
        <dbReference type="EMBL" id="KAF2903538.1"/>
    </source>
</evidence>
<dbReference type="PROSITE" id="PS00028">
    <property type="entry name" value="ZINC_FINGER_C2H2_1"/>
    <property type="match status" value="1"/>
</dbReference>
<protein>
    <recommendedName>
        <fullName evidence="6">C2H2-type domain-containing protein</fullName>
    </recommendedName>
</protein>
<dbReference type="Proteomes" id="UP000801492">
    <property type="component" value="Unassembled WGS sequence"/>
</dbReference>
<gene>
    <name evidence="7" type="ORF">ILUMI_02649</name>
</gene>
<evidence type="ECO:0000256" key="5">
    <source>
        <dbReference type="PROSITE-ProRule" id="PRU00042"/>
    </source>
</evidence>
<keyword evidence="8" id="KW-1185">Reference proteome</keyword>
<evidence type="ECO:0000256" key="2">
    <source>
        <dbReference type="ARBA" id="ARBA00022737"/>
    </source>
</evidence>
<dbReference type="SUPFAM" id="SSF57667">
    <property type="entry name" value="beta-beta-alpha zinc fingers"/>
    <property type="match status" value="1"/>
</dbReference>
<keyword evidence="2" id="KW-0677">Repeat</keyword>
<dbReference type="InterPro" id="IPR036236">
    <property type="entry name" value="Znf_C2H2_sf"/>
</dbReference>
<dbReference type="EMBL" id="VTPC01001001">
    <property type="protein sequence ID" value="KAF2903538.1"/>
    <property type="molecule type" value="Genomic_DNA"/>
</dbReference>
<dbReference type="AlphaFoldDB" id="A0A8K0GMZ8"/>
<evidence type="ECO:0000256" key="4">
    <source>
        <dbReference type="ARBA" id="ARBA00022833"/>
    </source>
</evidence>
<dbReference type="PROSITE" id="PS50157">
    <property type="entry name" value="ZINC_FINGER_C2H2_2"/>
    <property type="match status" value="2"/>
</dbReference>
<dbReference type="InterPro" id="IPR013087">
    <property type="entry name" value="Znf_C2H2_type"/>
</dbReference>
<proteinExistence type="predicted"/>
<dbReference type="PANTHER" id="PTHR24409">
    <property type="entry name" value="ZINC FINGER PROTEIN 142"/>
    <property type="match status" value="1"/>
</dbReference>
<dbReference type="OrthoDB" id="10004641at2759"/>
<feature type="domain" description="C2H2-type" evidence="6">
    <location>
        <begin position="37"/>
        <end position="64"/>
    </location>
</feature>
<reference evidence="7" key="1">
    <citation type="submission" date="2019-08" db="EMBL/GenBank/DDBJ databases">
        <title>The genome of the North American firefly Photinus pyralis.</title>
        <authorList>
            <consortium name="Photinus pyralis genome working group"/>
            <person name="Fallon T.R."/>
            <person name="Sander Lower S.E."/>
            <person name="Weng J.-K."/>
        </authorList>
    </citation>
    <scope>NUCLEOTIDE SEQUENCE</scope>
    <source>
        <strain evidence="7">TRF0915ILg1</strain>
        <tissue evidence="7">Whole body</tissue>
    </source>
</reference>
<comment type="caution">
    <text evidence="7">The sequence shown here is derived from an EMBL/GenBank/DDBJ whole genome shotgun (WGS) entry which is preliminary data.</text>
</comment>
<accession>A0A8K0GMZ8</accession>
<dbReference type="PANTHER" id="PTHR24409:SF295">
    <property type="entry name" value="AZ2-RELATED"/>
    <property type="match status" value="1"/>
</dbReference>
<dbReference type="GO" id="GO:0000981">
    <property type="term" value="F:DNA-binding transcription factor activity, RNA polymerase II-specific"/>
    <property type="evidence" value="ECO:0007669"/>
    <property type="project" value="TreeGrafter"/>
</dbReference>
<dbReference type="GO" id="GO:0000977">
    <property type="term" value="F:RNA polymerase II transcription regulatory region sequence-specific DNA binding"/>
    <property type="evidence" value="ECO:0007669"/>
    <property type="project" value="TreeGrafter"/>
</dbReference>
<evidence type="ECO:0000256" key="3">
    <source>
        <dbReference type="ARBA" id="ARBA00022771"/>
    </source>
</evidence>
<feature type="domain" description="C2H2-type" evidence="6">
    <location>
        <begin position="134"/>
        <end position="161"/>
    </location>
</feature>
<dbReference type="GO" id="GO:0005634">
    <property type="term" value="C:nucleus"/>
    <property type="evidence" value="ECO:0007669"/>
    <property type="project" value="TreeGrafter"/>
</dbReference>
<keyword evidence="4" id="KW-0862">Zinc</keyword>
<dbReference type="Gene3D" id="3.30.160.60">
    <property type="entry name" value="Classic Zinc Finger"/>
    <property type="match status" value="2"/>
</dbReference>
<keyword evidence="3 5" id="KW-0863">Zinc-finger</keyword>
<dbReference type="Pfam" id="PF00096">
    <property type="entry name" value="zf-C2H2"/>
    <property type="match status" value="2"/>
</dbReference>
<evidence type="ECO:0000256" key="1">
    <source>
        <dbReference type="ARBA" id="ARBA00022723"/>
    </source>
</evidence>